<keyword evidence="6" id="KW-1185">Reference proteome</keyword>
<evidence type="ECO:0000259" key="4">
    <source>
        <dbReference type="Pfam" id="PF07727"/>
    </source>
</evidence>
<proteinExistence type="predicted"/>
<evidence type="ECO:0000256" key="1">
    <source>
        <dbReference type="ARBA" id="ARBA00022723"/>
    </source>
</evidence>
<dbReference type="GO" id="GO:0046872">
    <property type="term" value="F:metal ion binding"/>
    <property type="evidence" value="ECO:0007669"/>
    <property type="project" value="UniProtKB-KW"/>
</dbReference>
<accession>A0AAV8RZI5</accession>
<comment type="caution">
    <text evidence="5">The sequence shown here is derived from an EMBL/GenBank/DDBJ whole genome shotgun (WGS) entry which is preliminary data.</text>
</comment>
<dbReference type="EMBL" id="JAQQAF010000001">
    <property type="protein sequence ID" value="KAJ8512528.1"/>
    <property type="molecule type" value="Genomic_DNA"/>
</dbReference>
<protein>
    <recommendedName>
        <fullName evidence="4">Reverse transcriptase Ty1/copia-type domain-containing protein</fullName>
    </recommendedName>
</protein>
<reference evidence="5 6" key="1">
    <citation type="submission" date="2022-12" db="EMBL/GenBank/DDBJ databases">
        <title>Chromosome-scale assembly of the Ensete ventricosum genome.</title>
        <authorList>
            <person name="Dussert Y."/>
            <person name="Stocks J."/>
            <person name="Wendawek A."/>
            <person name="Woldeyes F."/>
            <person name="Nichols R.A."/>
            <person name="Borrell J.S."/>
        </authorList>
    </citation>
    <scope>NUCLEOTIDE SEQUENCE [LARGE SCALE GENOMIC DNA]</scope>
    <source>
        <strain evidence="6">cv. Maze</strain>
        <tissue evidence="5">Seeds</tissue>
    </source>
</reference>
<feature type="domain" description="Reverse transcriptase Ty1/copia-type" evidence="4">
    <location>
        <begin position="208"/>
        <end position="287"/>
    </location>
</feature>
<name>A0AAV8RZI5_ENSVE</name>
<dbReference type="InterPro" id="IPR039537">
    <property type="entry name" value="Retrotran_Ty1/copia-like"/>
</dbReference>
<sequence length="287" mass="33008">MNRTIIEKIICILSQAKLPKRFWDEALKTAVDVINLSPYTALDGDVAEHVWSGKDVSYKHLKVFGCRAFAHVPNNERSKLDDCDSVIPPVYQGDGGDVQEDGAEPDVDLPVGHIKHEEEREQVPTEPQLRRSSRLRQPSRRYSTDEYMMLTDVGKPESYQEAVESEQKKKWFIAMQEEMNFLQKNHTYDLVQLLQESKALKNKKVLTLKIFSPVVKTSSIRVALGIATNLDLEIEQLDVKTTFLHGDLEEKIYMEQPEGFKVKGKENLVCKLRKSLYGLKQAPRQWY</sequence>
<dbReference type="InterPro" id="IPR013103">
    <property type="entry name" value="RVT_2"/>
</dbReference>
<organism evidence="5 6">
    <name type="scientific">Ensete ventricosum</name>
    <name type="common">Abyssinian banana</name>
    <name type="synonym">Musa ensete</name>
    <dbReference type="NCBI Taxonomy" id="4639"/>
    <lineage>
        <taxon>Eukaryota</taxon>
        <taxon>Viridiplantae</taxon>
        <taxon>Streptophyta</taxon>
        <taxon>Embryophyta</taxon>
        <taxon>Tracheophyta</taxon>
        <taxon>Spermatophyta</taxon>
        <taxon>Magnoliopsida</taxon>
        <taxon>Liliopsida</taxon>
        <taxon>Zingiberales</taxon>
        <taxon>Musaceae</taxon>
        <taxon>Ensete</taxon>
    </lineage>
</organism>
<dbReference type="PANTHER" id="PTHR42648:SF28">
    <property type="entry name" value="TRANSPOSON-ENCODED PROTEIN WITH RIBONUCLEASE H-LIKE AND RETROVIRUS ZINC FINGER-LIKE DOMAINS"/>
    <property type="match status" value="1"/>
</dbReference>
<gene>
    <name evidence="5" type="ORF">OPV22_002962</name>
</gene>
<keyword evidence="2" id="KW-0378">Hydrolase</keyword>
<evidence type="ECO:0000313" key="6">
    <source>
        <dbReference type="Proteomes" id="UP001222027"/>
    </source>
</evidence>
<dbReference type="GO" id="GO:0016787">
    <property type="term" value="F:hydrolase activity"/>
    <property type="evidence" value="ECO:0007669"/>
    <property type="project" value="UniProtKB-KW"/>
</dbReference>
<dbReference type="Pfam" id="PF07727">
    <property type="entry name" value="RVT_2"/>
    <property type="match status" value="1"/>
</dbReference>
<evidence type="ECO:0000313" key="5">
    <source>
        <dbReference type="EMBL" id="KAJ8512528.1"/>
    </source>
</evidence>
<feature type="compositionally biased region" description="Acidic residues" evidence="3">
    <location>
        <begin position="97"/>
        <end position="107"/>
    </location>
</feature>
<feature type="compositionally biased region" description="Basic and acidic residues" evidence="3">
    <location>
        <begin position="114"/>
        <end position="123"/>
    </location>
</feature>
<dbReference type="Proteomes" id="UP001222027">
    <property type="component" value="Unassembled WGS sequence"/>
</dbReference>
<dbReference type="PANTHER" id="PTHR42648">
    <property type="entry name" value="TRANSPOSASE, PUTATIVE-RELATED"/>
    <property type="match status" value="1"/>
</dbReference>
<evidence type="ECO:0000256" key="3">
    <source>
        <dbReference type="SAM" id="MobiDB-lite"/>
    </source>
</evidence>
<feature type="region of interest" description="Disordered" evidence="3">
    <location>
        <begin position="92"/>
        <end position="141"/>
    </location>
</feature>
<dbReference type="AlphaFoldDB" id="A0AAV8RZI5"/>
<evidence type="ECO:0000256" key="2">
    <source>
        <dbReference type="ARBA" id="ARBA00022801"/>
    </source>
</evidence>
<keyword evidence="1" id="KW-0479">Metal-binding</keyword>